<dbReference type="InterPro" id="IPR019694">
    <property type="entry name" value="Phage_HP1_Orf23"/>
</dbReference>
<gene>
    <name evidence="2" type="ORF">C9J18_15580</name>
    <name evidence="1" type="ORF">CTM96_12670</name>
</gene>
<dbReference type="EMBL" id="PYMO01000012">
    <property type="protein sequence ID" value="PSU24492.1"/>
    <property type="molecule type" value="Genomic_DNA"/>
</dbReference>
<protein>
    <submittedName>
        <fullName evidence="2">DUF2586 domain-containing protein</fullName>
    </submittedName>
</protein>
<keyword evidence="3" id="KW-1185">Reference proteome</keyword>
<name>A0A2T3JKW3_PHOPO</name>
<evidence type="ECO:0000313" key="4">
    <source>
        <dbReference type="Proteomes" id="UP000241618"/>
    </source>
</evidence>
<dbReference type="EMBL" id="PYMP01000016">
    <property type="protein sequence ID" value="PSU49636.1"/>
    <property type="molecule type" value="Genomic_DNA"/>
</dbReference>
<accession>A0A2T3JKW3</accession>
<evidence type="ECO:0000313" key="2">
    <source>
        <dbReference type="EMBL" id="PSU49636.1"/>
    </source>
</evidence>
<dbReference type="Proteomes" id="UP000241618">
    <property type="component" value="Unassembled WGS sequence"/>
</dbReference>
<evidence type="ECO:0000313" key="3">
    <source>
        <dbReference type="Proteomes" id="UP000241405"/>
    </source>
</evidence>
<evidence type="ECO:0000313" key="1">
    <source>
        <dbReference type="EMBL" id="PSU24492.1"/>
    </source>
</evidence>
<dbReference type="RefSeq" id="WP_107188959.1">
    <property type="nucleotide sequence ID" value="NZ_PYMN01000001.1"/>
</dbReference>
<organism evidence="2 4">
    <name type="scientific">Photobacterium phosphoreum</name>
    <dbReference type="NCBI Taxonomy" id="659"/>
    <lineage>
        <taxon>Bacteria</taxon>
        <taxon>Pseudomonadati</taxon>
        <taxon>Pseudomonadota</taxon>
        <taxon>Gammaproteobacteria</taxon>
        <taxon>Vibrionales</taxon>
        <taxon>Vibrionaceae</taxon>
        <taxon>Photobacterium</taxon>
    </lineage>
</organism>
<sequence length="376" mass="40817">MLGTVSVSSKNGYQNTINEIERRFVFIGKTAEAALQNTVTHLNARSDIDALFKGKGKATDTLYSTLVAAQLNGKTNWSASFVGLTSDGNWTSALMLANTLLSYEAVVLIDPMMSKAAIEAVSAEMASIESKQARYMFAMTCIAPVTTKQSWSEYESAAIGIITGINAPRIMCIPTLFGNDIGVLAGRLCDRSVTIADSPMRVKTGALLGLGPSALDKNSQPFPETLLAVLDTNRFSVPQTYPGEQGWYWADGNTLDIETGDFKVIEYLRIVLKACRNVYKIALPTIADRALNSSPQSIARNKALYMKPLLQMATPVKINNASFPGEIEPPKESAVEINWVTDKKTEIYISIRPIGCQKDINIGVGIDLSKAEQGEN</sequence>
<dbReference type="Proteomes" id="UP000241405">
    <property type="component" value="Unassembled WGS sequence"/>
</dbReference>
<proteinExistence type="predicted"/>
<dbReference type="Pfam" id="PF10758">
    <property type="entry name" value="DUF2586"/>
    <property type="match status" value="1"/>
</dbReference>
<dbReference type="AlphaFoldDB" id="A0A2T3JKW3"/>
<comment type="caution">
    <text evidence="2">The sequence shown here is derived from an EMBL/GenBank/DDBJ whole genome shotgun (WGS) entry which is preliminary data.</text>
</comment>
<reference evidence="3 4" key="1">
    <citation type="submission" date="2018-03" db="EMBL/GenBank/DDBJ databases">
        <title>Whole genome sequencing of Histamine producing bacteria.</title>
        <authorList>
            <person name="Butler K."/>
        </authorList>
    </citation>
    <scope>NUCLEOTIDE SEQUENCE [LARGE SCALE GENOMIC DNA]</scope>
    <source>
        <strain evidence="2 4">FS-6.1</strain>
        <strain evidence="1 3">FS-6.2</strain>
    </source>
</reference>